<dbReference type="AlphaFoldDB" id="A0A388LSB2"/>
<organism evidence="7 8">
    <name type="scientific">Chara braunii</name>
    <name type="common">Braun's stonewort</name>
    <dbReference type="NCBI Taxonomy" id="69332"/>
    <lineage>
        <taxon>Eukaryota</taxon>
        <taxon>Viridiplantae</taxon>
        <taxon>Streptophyta</taxon>
        <taxon>Charophyceae</taxon>
        <taxon>Charales</taxon>
        <taxon>Characeae</taxon>
        <taxon>Chara</taxon>
    </lineage>
</organism>
<dbReference type="PANTHER" id="PTHR12606:SF141">
    <property type="entry name" value="GH15225P-RELATED"/>
    <property type="match status" value="1"/>
</dbReference>
<dbReference type="GO" id="GO:0005634">
    <property type="term" value="C:nucleus"/>
    <property type="evidence" value="ECO:0007669"/>
    <property type="project" value="TreeGrafter"/>
</dbReference>
<comment type="caution">
    <text evidence="7">The sequence shown here is derived from an EMBL/GenBank/DDBJ whole genome shotgun (WGS) entry which is preliminary data.</text>
</comment>
<evidence type="ECO:0000256" key="2">
    <source>
        <dbReference type="ARBA" id="ARBA00022670"/>
    </source>
</evidence>
<protein>
    <recommendedName>
        <fullName evidence="6">Ubiquitin-like protease family profile domain-containing protein</fullName>
    </recommendedName>
</protein>
<feature type="domain" description="Ubiquitin-like protease family profile" evidence="6">
    <location>
        <begin position="516"/>
        <end position="686"/>
    </location>
</feature>
<reference evidence="7 8" key="1">
    <citation type="journal article" date="2018" name="Cell">
        <title>The Chara Genome: Secondary Complexity and Implications for Plant Terrestrialization.</title>
        <authorList>
            <person name="Nishiyama T."/>
            <person name="Sakayama H."/>
            <person name="Vries J.D."/>
            <person name="Buschmann H."/>
            <person name="Saint-Marcoux D."/>
            <person name="Ullrich K.K."/>
            <person name="Haas F.B."/>
            <person name="Vanderstraeten L."/>
            <person name="Becker D."/>
            <person name="Lang D."/>
            <person name="Vosolsobe S."/>
            <person name="Rombauts S."/>
            <person name="Wilhelmsson P.K.I."/>
            <person name="Janitza P."/>
            <person name="Kern R."/>
            <person name="Heyl A."/>
            <person name="Rumpler F."/>
            <person name="Villalobos L.I.A.C."/>
            <person name="Clay J.M."/>
            <person name="Skokan R."/>
            <person name="Toyoda A."/>
            <person name="Suzuki Y."/>
            <person name="Kagoshima H."/>
            <person name="Schijlen E."/>
            <person name="Tajeshwar N."/>
            <person name="Catarino B."/>
            <person name="Hetherington A.J."/>
            <person name="Saltykova A."/>
            <person name="Bonnot C."/>
            <person name="Breuninger H."/>
            <person name="Symeonidi A."/>
            <person name="Radhakrishnan G.V."/>
            <person name="Van Nieuwerburgh F."/>
            <person name="Deforce D."/>
            <person name="Chang C."/>
            <person name="Karol K.G."/>
            <person name="Hedrich R."/>
            <person name="Ulvskov P."/>
            <person name="Glockner G."/>
            <person name="Delwiche C.F."/>
            <person name="Petrasek J."/>
            <person name="Van de Peer Y."/>
            <person name="Friml J."/>
            <person name="Beilby M."/>
            <person name="Dolan L."/>
            <person name="Kohara Y."/>
            <person name="Sugano S."/>
            <person name="Fujiyama A."/>
            <person name="Delaux P.-M."/>
            <person name="Quint M."/>
            <person name="TheiBen G."/>
            <person name="Hagemann M."/>
            <person name="Harholt J."/>
            <person name="Dunand C."/>
            <person name="Zachgo S."/>
            <person name="Langdale J."/>
            <person name="Maumus F."/>
            <person name="Straeten D.V.D."/>
            <person name="Gould S.B."/>
            <person name="Rensing S.A."/>
        </authorList>
    </citation>
    <scope>NUCLEOTIDE SEQUENCE [LARGE SCALE GENOMIC DNA]</scope>
    <source>
        <strain evidence="7 8">S276</strain>
    </source>
</reference>
<sequence length="717" mass="76962">MAGSVLRVLRPSVKPVNKASWELPGVTTLAGVVKRKSRGKDGDGDDEGGGQRGTGGGSEQRSTKQRFSGHAGGGEGKKGSREKKKPRSGEKTKHHRGDGQGSDVDRDEDGGVLAVTGSTSLETGNDLRPACITRLGDQDPVISSTSETQFVDAVGGASEFRINPNREGRAIKGAQLSTELEQVVRVSENRGDEIQIHPNQEVMSAMTDDRCQDAVMLCVEAHKELQAECRTEGELATSSNVEPNTLGAELAVVSDSPVKVVMSASLETAGARRNPNEDPVNISLPDASLATTVIRIHPRHTDKGLQLAGVEDYRLLTNLDKDNSTDDRIDPTLNDVGMELPVQPGYDDPLYSALHNEAMGEDVLKKASDAIGDRFLYLSDDDKDTAYGDKKLRGGEVLLDIHGTLSPTQYDIVAMEKTQPVDVVDVDDLCPKTNIPSTVIDADISSLSSFPVGLEHVVAASTRAGVPIVLGLPSVGSGEVVARPGFPRDGRAVLEDVICSRLPLTIIVARLPSHNLQVSVKDIVALVDRSVKLNDEVVNFYMAMLLDDCGRTAATMKTYTFNSFASSLLLRGPTAVLRCATDVDPLSHDLVLARMHKDGEHWSLLAIDFSRRVLEIYDSFSCSSSKDSFYSALLDKIVKFLNTVAGAAGDGRTFDHFAREVIVKGVPGQHDGASCGVFMLMFASCLATGLRPPFGFSHRHISSIRARLALAICDIGR</sequence>
<dbReference type="Gramene" id="GBG85151">
    <property type="protein sequence ID" value="GBG85151"/>
    <property type="gene ID" value="CBR_g39717"/>
</dbReference>
<comment type="similarity">
    <text evidence="1">Belongs to the peptidase C48 family.</text>
</comment>
<dbReference type="Pfam" id="PF02902">
    <property type="entry name" value="Peptidase_C48"/>
    <property type="match status" value="1"/>
</dbReference>
<evidence type="ECO:0000313" key="8">
    <source>
        <dbReference type="Proteomes" id="UP000265515"/>
    </source>
</evidence>
<dbReference type="Proteomes" id="UP000265515">
    <property type="component" value="Unassembled WGS sequence"/>
</dbReference>
<evidence type="ECO:0000256" key="4">
    <source>
        <dbReference type="ARBA" id="ARBA00022807"/>
    </source>
</evidence>
<dbReference type="STRING" id="69332.A0A388LSB2"/>
<accession>A0A388LSB2</accession>
<evidence type="ECO:0000313" key="7">
    <source>
        <dbReference type="EMBL" id="GBG85151.1"/>
    </source>
</evidence>
<evidence type="ECO:0000256" key="5">
    <source>
        <dbReference type="SAM" id="MobiDB-lite"/>
    </source>
</evidence>
<evidence type="ECO:0000256" key="3">
    <source>
        <dbReference type="ARBA" id="ARBA00022801"/>
    </source>
</evidence>
<dbReference type="PROSITE" id="PS50600">
    <property type="entry name" value="ULP_PROTEASE"/>
    <property type="match status" value="1"/>
</dbReference>
<dbReference type="GO" id="GO:0016926">
    <property type="term" value="P:protein desumoylation"/>
    <property type="evidence" value="ECO:0007669"/>
    <property type="project" value="TreeGrafter"/>
</dbReference>
<evidence type="ECO:0000256" key="1">
    <source>
        <dbReference type="ARBA" id="ARBA00005234"/>
    </source>
</evidence>
<dbReference type="SUPFAM" id="SSF54001">
    <property type="entry name" value="Cysteine proteinases"/>
    <property type="match status" value="1"/>
</dbReference>
<feature type="compositionally biased region" description="Basic residues" evidence="5">
    <location>
        <begin position="80"/>
        <end position="96"/>
    </location>
</feature>
<gene>
    <name evidence="7" type="ORF">CBR_g39717</name>
</gene>
<dbReference type="GO" id="GO:0006508">
    <property type="term" value="P:proteolysis"/>
    <property type="evidence" value="ECO:0007669"/>
    <property type="project" value="UniProtKB-KW"/>
</dbReference>
<feature type="region of interest" description="Disordered" evidence="5">
    <location>
        <begin position="1"/>
        <end position="126"/>
    </location>
</feature>
<dbReference type="GO" id="GO:0016929">
    <property type="term" value="F:deSUMOylase activity"/>
    <property type="evidence" value="ECO:0007669"/>
    <property type="project" value="TreeGrafter"/>
</dbReference>
<keyword evidence="4" id="KW-0788">Thiol protease</keyword>
<dbReference type="InterPro" id="IPR003653">
    <property type="entry name" value="Peptidase_C48_C"/>
</dbReference>
<proteinExistence type="inferred from homology"/>
<keyword evidence="8" id="KW-1185">Reference proteome</keyword>
<dbReference type="PANTHER" id="PTHR12606">
    <property type="entry name" value="SENTRIN/SUMO-SPECIFIC PROTEASE"/>
    <property type="match status" value="1"/>
</dbReference>
<evidence type="ECO:0000259" key="6">
    <source>
        <dbReference type="PROSITE" id="PS50600"/>
    </source>
</evidence>
<name>A0A388LSB2_CHABU</name>
<dbReference type="Gene3D" id="3.40.395.10">
    <property type="entry name" value="Adenoviral Proteinase, Chain A"/>
    <property type="match status" value="1"/>
</dbReference>
<keyword evidence="2" id="KW-0645">Protease</keyword>
<keyword evidence="3" id="KW-0378">Hydrolase</keyword>
<dbReference type="OrthoDB" id="1939479at2759"/>
<dbReference type="InterPro" id="IPR038765">
    <property type="entry name" value="Papain-like_cys_pep_sf"/>
</dbReference>
<dbReference type="EMBL" id="BFEA01000506">
    <property type="protein sequence ID" value="GBG85151.1"/>
    <property type="molecule type" value="Genomic_DNA"/>
</dbReference>